<name>A0AAD1T3S4_PELCU</name>
<feature type="non-terminal residue" evidence="1">
    <location>
        <position position="49"/>
    </location>
</feature>
<evidence type="ECO:0000313" key="1">
    <source>
        <dbReference type="EMBL" id="CAH2318718.1"/>
    </source>
</evidence>
<dbReference type="Proteomes" id="UP001295444">
    <property type="component" value="Chromosome 10"/>
</dbReference>
<organism evidence="1 2">
    <name type="scientific">Pelobates cultripes</name>
    <name type="common">Western spadefoot toad</name>
    <dbReference type="NCBI Taxonomy" id="61616"/>
    <lineage>
        <taxon>Eukaryota</taxon>
        <taxon>Metazoa</taxon>
        <taxon>Chordata</taxon>
        <taxon>Craniata</taxon>
        <taxon>Vertebrata</taxon>
        <taxon>Euteleostomi</taxon>
        <taxon>Amphibia</taxon>
        <taxon>Batrachia</taxon>
        <taxon>Anura</taxon>
        <taxon>Pelobatoidea</taxon>
        <taxon>Pelobatidae</taxon>
        <taxon>Pelobates</taxon>
    </lineage>
</organism>
<accession>A0AAD1T3S4</accession>
<proteinExistence type="predicted"/>
<sequence length="49" mass="5556">PKESETFEGKTCPTCLKYNYNEECVPETNIVCRHKEDLCSTFVGTILGK</sequence>
<dbReference type="EMBL" id="OW240921">
    <property type="protein sequence ID" value="CAH2318718.1"/>
    <property type="molecule type" value="Genomic_DNA"/>
</dbReference>
<gene>
    <name evidence="1" type="ORF">PECUL_23A020346</name>
</gene>
<keyword evidence="2" id="KW-1185">Reference proteome</keyword>
<protein>
    <submittedName>
        <fullName evidence="1">Uncharacterized protein</fullName>
    </submittedName>
</protein>
<evidence type="ECO:0000313" key="2">
    <source>
        <dbReference type="Proteomes" id="UP001295444"/>
    </source>
</evidence>
<reference evidence="1" key="1">
    <citation type="submission" date="2022-03" db="EMBL/GenBank/DDBJ databases">
        <authorList>
            <person name="Alioto T."/>
            <person name="Alioto T."/>
            <person name="Gomez Garrido J."/>
        </authorList>
    </citation>
    <scope>NUCLEOTIDE SEQUENCE</scope>
</reference>
<dbReference type="AlphaFoldDB" id="A0AAD1T3S4"/>
<feature type="non-terminal residue" evidence="1">
    <location>
        <position position="1"/>
    </location>
</feature>